<dbReference type="Proteomes" id="UP000257109">
    <property type="component" value="Unassembled WGS sequence"/>
</dbReference>
<dbReference type="EMBL" id="QJKJ01001437">
    <property type="protein sequence ID" value="RDY07598.1"/>
    <property type="molecule type" value="Genomic_DNA"/>
</dbReference>
<organism evidence="1 2">
    <name type="scientific">Mucuna pruriens</name>
    <name type="common">Velvet bean</name>
    <name type="synonym">Dolichos pruriens</name>
    <dbReference type="NCBI Taxonomy" id="157652"/>
    <lineage>
        <taxon>Eukaryota</taxon>
        <taxon>Viridiplantae</taxon>
        <taxon>Streptophyta</taxon>
        <taxon>Embryophyta</taxon>
        <taxon>Tracheophyta</taxon>
        <taxon>Spermatophyta</taxon>
        <taxon>Magnoliopsida</taxon>
        <taxon>eudicotyledons</taxon>
        <taxon>Gunneridae</taxon>
        <taxon>Pentapetalae</taxon>
        <taxon>rosids</taxon>
        <taxon>fabids</taxon>
        <taxon>Fabales</taxon>
        <taxon>Fabaceae</taxon>
        <taxon>Papilionoideae</taxon>
        <taxon>50 kb inversion clade</taxon>
        <taxon>NPAAA clade</taxon>
        <taxon>indigoferoid/millettioid clade</taxon>
        <taxon>Phaseoleae</taxon>
        <taxon>Mucuna</taxon>
    </lineage>
</organism>
<protein>
    <submittedName>
        <fullName evidence="1">Uncharacterized protein</fullName>
    </submittedName>
</protein>
<evidence type="ECO:0000313" key="1">
    <source>
        <dbReference type="EMBL" id="RDY07598.1"/>
    </source>
</evidence>
<comment type="caution">
    <text evidence="1">The sequence shown here is derived from an EMBL/GenBank/DDBJ whole genome shotgun (WGS) entry which is preliminary data.</text>
</comment>
<sequence>MELKPLPSHLKYTYLDTEQQLPVIIGNNLHQEQEDKLLLILMEEEAKPIRKQQRSMNSTILDVIKKEVTKLLVVGIIYPI</sequence>
<gene>
    <name evidence="1" type="ORF">CR513_08274</name>
</gene>
<proteinExistence type="predicted"/>
<feature type="non-terminal residue" evidence="1">
    <location>
        <position position="1"/>
    </location>
</feature>
<reference evidence="1" key="1">
    <citation type="submission" date="2018-05" db="EMBL/GenBank/DDBJ databases">
        <title>Draft genome of Mucuna pruriens seed.</title>
        <authorList>
            <person name="Nnadi N.E."/>
            <person name="Vos R."/>
            <person name="Hasami M.H."/>
            <person name="Devisetty U.K."/>
            <person name="Aguiy J.C."/>
        </authorList>
    </citation>
    <scope>NUCLEOTIDE SEQUENCE [LARGE SCALE GENOMIC DNA]</scope>
    <source>
        <strain evidence="1">JCA_2017</strain>
    </source>
</reference>
<dbReference type="Gene3D" id="3.10.10.10">
    <property type="entry name" value="HIV Type 1 Reverse Transcriptase, subunit A, domain 1"/>
    <property type="match status" value="1"/>
</dbReference>
<keyword evidence="2" id="KW-1185">Reference proteome</keyword>
<name>A0A371HXS7_MUCPR</name>
<dbReference type="AlphaFoldDB" id="A0A371HXS7"/>
<evidence type="ECO:0000313" key="2">
    <source>
        <dbReference type="Proteomes" id="UP000257109"/>
    </source>
</evidence>
<accession>A0A371HXS7</accession>